<dbReference type="STRING" id="1798002.A2478_03355"/>
<feature type="region of interest" description="Disordered" evidence="1">
    <location>
        <begin position="1"/>
        <end position="34"/>
    </location>
</feature>
<gene>
    <name evidence="3" type="ORF">A2478_03355</name>
</gene>
<sequence length="77" mass="9113">MRNQDGGKKVKPTEKWDNDWSLGNNDEEMPDWGEKWPPETDTGWFLKVLFGLSLLIVLFLIYGIIEYQWLKHIFSTP</sequence>
<dbReference type="AlphaFoldDB" id="A0A1F5T0Q9"/>
<feature type="transmembrane region" description="Helical" evidence="2">
    <location>
        <begin position="44"/>
        <end position="65"/>
    </location>
</feature>
<proteinExistence type="predicted"/>
<keyword evidence="2" id="KW-0812">Transmembrane</keyword>
<accession>A0A1F5T0Q9</accession>
<reference evidence="3 4" key="1">
    <citation type="journal article" date="2016" name="Nat. Commun.">
        <title>Thousands of microbial genomes shed light on interconnected biogeochemical processes in an aquifer system.</title>
        <authorList>
            <person name="Anantharaman K."/>
            <person name="Brown C.T."/>
            <person name="Hug L.A."/>
            <person name="Sharon I."/>
            <person name="Castelle C.J."/>
            <person name="Probst A.J."/>
            <person name="Thomas B.C."/>
            <person name="Singh A."/>
            <person name="Wilkins M.J."/>
            <person name="Karaoz U."/>
            <person name="Brodie E.L."/>
            <person name="Williams K.H."/>
            <person name="Hubbard S.S."/>
            <person name="Banfield J.F."/>
        </authorList>
    </citation>
    <scope>NUCLEOTIDE SEQUENCE [LARGE SCALE GENOMIC DNA]</scope>
</reference>
<evidence type="ECO:0000256" key="2">
    <source>
        <dbReference type="SAM" id="Phobius"/>
    </source>
</evidence>
<evidence type="ECO:0000313" key="4">
    <source>
        <dbReference type="Proteomes" id="UP000179001"/>
    </source>
</evidence>
<dbReference type="EMBL" id="MFGJ01000006">
    <property type="protein sequence ID" value="OGF32333.1"/>
    <property type="molecule type" value="Genomic_DNA"/>
</dbReference>
<organism evidence="3 4">
    <name type="scientific">Candidatus Falkowbacteria bacterium RIFOXYC2_FULL_36_12</name>
    <dbReference type="NCBI Taxonomy" id="1798002"/>
    <lineage>
        <taxon>Bacteria</taxon>
        <taxon>Candidatus Falkowiibacteriota</taxon>
    </lineage>
</organism>
<name>A0A1F5T0Q9_9BACT</name>
<comment type="caution">
    <text evidence="3">The sequence shown here is derived from an EMBL/GenBank/DDBJ whole genome shotgun (WGS) entry which is preliminary data.</text>
</comment>
<keyword evidence="2" id="KW-0472">Membrane</keyword>
<feature type="compositionally biased region" description="Basic and acidic residues" evidence="1">
    <location>
        <begin position="1"/>
        <end position="18"/>
    </location>
</feature>
<dbReference type="Proteomes" id="UP000179001">
    <property type="component" value="Unassembled WGS sequence"/>
</dbReference>
<keyword evidence="2" id="KW-1133">Transmembrane helix</keyword>
<evidence type="ECO:0000256" key="1">
    <source>
        <dbReference type="SAM" id="MobiDB-lite"/>
    </source>
</evidence>
<evidence type="ECO:0000313" key="3">
    <source>
        <dbReference type="EMBL" id="OGF32333.1"/>
    </source>
</evidence>
<protein>
    <submittedName>
        <fullName evidence="3">Uncharacterized protein</fullName>
    </submittedName>
</protein>